<gene>
    <name evidence="2" type="ORF">SAMN02910314_01396</name>
</gene>
<sequence>MASELHNEMTRCARILGSEGVAALASSCVMVLGLGGVGSSCVEALARGGVGKFILVDHDVVDITNINRQAIAFHSTIGRKKIDVMRQMVLDINPQAQVEVVDSFVLAENLDALLDEHAVKADFVVDAIDTISTKLAIAAAAQERDINLISAMGGGNKLHPEYLRVADIYDTVNCRMCRIMRKECRKRGISHLRVLYSCEEAAAATARPGTERGERSGLGTMPYFPPIMGQMIAGYVIRSIAGVESREDVLARRK</sequence>
<proteinExistence type="predicted"/>
<dbReference type="Gene3D" id="3.40.50.720">
    <property type="entry name" value="NAD(P)-binding Rossmann-like Domain"/>
    <property type="match status" value="1"/>
</dbReference>
<dbReference type="GO" id="GO:0061504">
    <property type="term" value="P:cyclic threonylcarbamoyladenosine biosynthetic process"/>
    <property type="evidence" value="ECO:0007669"/>
    <property type="project" value="TreeGrafter"/>
</dbReference>
<accession>A0A1H8T258</accession>
<evidence type="ECO:0000259" key="1">
    <source>
        <dbReference type="Pfam" id="PF00899"/>
    </source>
</evidence>
<evidence type="ECO:0000313" key="2">
    <source>
        <dbReference type="EMBL" id="SEO85051.1"/>
    </source>
</evidence>
<dbReference type="CDD" id="cd00755">
    <property type="entry name" value="YgdL_like"/>
    <property type="match status" value="1"/>
</dbReference>
<dbReference type="PANTHER" id="PTHR43267">
    <property type="entry name" value="TRNA THREONYLCARBAMOYLADENOSINE DEHYDRATASE"/>
    <property type="match status" value="1"/>
</dbReference>
<dbReference type="InterPro" id="IPR035985">
    <property type="entry name" value="Ubiquitin-activating_enz"/>
</dbReference>
<dbReference type="AlphaFoldDB" id="A0A1H8T258"/>
<dbReference type="GO" id="GO:0061503">
    <property type="term" value="F:tRNA threonylcarbamoyladenosine dehydratase"/>
    <property type="evidence" value="ECO:0007669"/>
    <property type="project" value="TreeGrafter"/>
</dbReference>
<name>A0A1H8T258_9ACTN</name>
<dbReference type="InterPro" id="IPR045886">
    <property type="entry name" value="ThiF/MoeB/HesA"/>
</dbReference>
<organism evidence="2 3">
    <name type="scientific">Denitrobacterium detoxificans</name>
    <dbReference type="NCBI Taxonomy" id="79604"/>
    <lineage>
        <taxon>Bacteria</taxon>
        <taxon>Bacillati</taxon>
        <taxon>Actinomycetota</taxon>
        <taxon>Coriobacteriia</taxon>
        <taxon>Eggerthellales</taxon>
        <taxon>Eggerthellaceae</taxon>
        <taxon>Denitrobacterium</taxon>
    </lineage>
</organism>
<dbReference type="Proteomes" id="UP000182975">
    <property type="component" value="Unassembled WGS sequence"/>
</dbReference>
<protein>
    <submittedName>
        <fullName evidence="2">tRNA A37 threonylcarbamoyladenosine dehydratase</fullName>
    </submittedName>
</protein>
<dbReference type="RefSeq" id="WP_338030601.1">
    <property type="nucleotide sequence ID" value="NZ_CP011402.1"/>
</dbReference>
<dbReference type="GO" id="GO:0008641">
    <property type="term" value="F:ubiquitin-like modifier activating enzyme activity"/>
    <property type="evidence" value="ECO:0007669"/>
    <property type="project" value="InterPro"/>
</dbReference>
<dbReference type="PANTHER" id="PTHR43267:SF1">
    <property type="entry name" value="TRNA THREONYLCARBAMOYLADENOSINE DEHYDRATASE"/>
    <property type="match status" value="1"/>
</dbReference>
<reference evidence="3" key="1">
    <citation type="submission" date="2016-10" db="EMBL/GenBank/DDBJ databases">
        <authorList>
            <person name="Varghese N."/>
        </authorList>
    </citation>
    <scope>NUCLEOTIDE SEQUENCE [LARGE SCALE GENOMIC DNA]</scope>
    <source>
        <strain evidence="3">DSM 21843</strain>
    </source>
</reference>
<dbReference type="Pfam" id="PF00899">
    <property type="entry name" value="ThiF"/>
    <property type="match status" value="1"/>
</dbReference>
<evidence type="ECO:0000313" key="3">
    <source>
        <dbReference type="Proteomes" id="UP000182975"/>
    </source>
</evidence>
<dbReference type="STRING" id="79604.AAY81_01980"/>
<dbReference type="EMBL" id="FOEC01000008">
    <property type="protein sequence ID" value="SEO85051.1"/>
    <property type="molecule type" value="Genomic_DNA"/>
</dbReference>
<keyword evidence="3" id="KW-1185">Reference proteome</keyword>
<feature type="domain" description="THIF-type NAD/FAD binding fold" evidence="1">
    <location>
        <begin position="15"/>
        <end position="244"/>
    </location>
</feature>
<dbReference type="InterPro" id="IPR000594">
    <property type="entry name" value="ThiF_NAD_FAD-bd"/>
</dbReference>
<dbReference type="SUPFAM" id="SSF69572">
    <property type="entry name" value="Activating enzymes of the ubiquitin-like proteins"/>
    <property type="match status" value="1"/>
</dbReference>